<accession>A0ABP8I8A8</accession>
<dbReference type="EMBL" id="BAABGJ010000077">
    <property type="protein sequence ID" value="GAA4353486.1"/>
    <property type="molecule type" value="Genomic_DNA"/>
</dbReference>
<organism evidence="2 3">
    <name type="scientific">Variovorax defluvii</name>
    <dbReference type="NCBI Taxonomy" id="913761"/>
    <lineage>
        <taxon>Bacteria</taxon>
        <taxon>Pseudomonadati</taxon>
        <taxon>Pseudomonadota</taxon>
        <taxon>Betaproteobacteria</taxon>
        <taxon>Burkholderiales</taxon>
        <taxon>Comamonadaceae</taxon>
        <taxon>Variovorax</taxon>
    </lineage>
</organism>
<evidence type="ECO:0000313" key="3">
    <source>
        <dbReference type="Proteomes" id="UP001500975"/>
    </source>
</evidence>
<feature type="compositionally biased region" description="Basic and acidic residues" evidence="1">
    <location>
        <begin position="118"/>
        <end position="127"/>
    </location>
</feature>
<proteinExistence type="predicted"/>
<feature type="region of interest" description="Disordered" evidence="1">
    <location>
        <begin position="1"/>
        <end position="127"/>
    </location>
</feature>
<sequence length="127" mass="12950">MATSSILGGEQAPAEHDGANIDALGPSDSSDSGSDVQTDRNRSVLPDEAAEGAWPVEHRSSTDAAGTGERASADPAPPQEDGDILPDRVGILPPGSGDDTVRDLGGADALAGTDESEDRLRDEDEEA</sequence>
<evidence type="ECO:0000313" key="2">
    <source>
        <dbReference type="EMBL" id="GAA4353486.1"/>
    </source>
</evidence>
<reference evidence="3" key="1">
    <citation type="journal article" date="2019" name="Int. J. Syst. Evol. Microbiol.">
        <title>The Global Catalogue of Microorganisms (GCM) 10K type strain sequencing project: providing services to taxonomists for standard genome sequencing and annotation.</title>
        <authorList>
            <consortium name="The Broad Institute Genomics Platform"/>
            <consortium name="The Broad Institute Genome Sequencing Center for Infectious Disease"/>
            <person name="Wu L."/>
            <person name="Ma J."/>
        </authorList>
    </citation>
    <scope>NUCLEOTIDE SEQUENCE [LARGE SCALE GENOMIC DNA]</scope>
    <source>
        <strain evidence="3">JCM 17804</strain>
    </source>
</reference>
<evidence type="ECO:0000256" key="1">
    <source>
        <dbReference type="SAM" id="MobiDB-lite"/>
    </source>
</evidence>
<keyword evidence="3" id="KW-1185">Reference proteome</keyword>
<evidence type="ECO:0008006" key="4">
    <source>
        <dbReference type="Google" id="ProtNLM"/>
    </source>
</evidence>
<dbReference type="RefSeq" id="WP_345540604.1">
    <property type="nucleotide sequence ID" value="NZ_BAABGJ010000077.1"/>
</dbReference>
<dbReference type="Proteomes" id="UP001500975">
    <property type="component" value="Unassembled WGS sequence"/>
</dbReference>
<protein>
    <recommendedName>
        <fullName evidence="4">MatE family transporter</fullName>
    </recommendedName>
</protein>
<name>A0ABP8I8A8_9BURK</name>
<gene>
    <name evidence="2" type="ORF">GCM10023165_43760</name>
</gene>
<comment type="caution">
    <text evidence="2">The sequence shown here is derived from an EMBL/GenBank/DDBJ whole genome shotgun (WGS) entry which is preliminary data.</text>
</comment>